<evidence type="ECO:0000256" key="1">
    <source>
        <dbReference type="ARBA" id="ARBA00008898"/>
    </source>
</evidence>
<protein>
    <recommendedName>
        <fullName evidence="4">Flavin reductase like domain-containing protein</fullName>
    </recommendedName>
</protein>
<feature type="domain" description="Flavin reductase like" evidence="4">
    <location>
        <begin position="22"/>
        <end position="166"/>
    </location>
</feature>
<proteinExistence type="inferred from homology"/>
<evidence type="ECO:0000259" key="4">
    <source>
        <dbReference type="SMART" id="SM00903"/>
    </source>
</evidence>
<sequence>MTVDQHRPPTTVPDPATFRIAMSRVPTSVIVVATMREGMPIGMIVGTFTSVSLSPLLVGYLGERTSRTVPYLVEADTVSCSVLRESDMQTVEEFRKPLESRFDRISWSLDEEFNVPVLAGAPLTVFGRPTAALEAGDHLFSLIEVLGVRTNGPCRPLVFCGGRLTRMDPSHVVDSDIWQLGWH</sequence>
<dbReference type="InterPro" id="IPR002563">
    <property type="entry name" value="Flavin_Rdtase-like_dom"/>
</dbReference>
<dbReference type="InterPro" id="IPR012349">
    <property type="entry name" value="Split_barrel_FMN-bd"/>
</dbReference>
<dbReference type="PANTHER" id="PTHR30466:SF11">
    <property type="entry name" value="FLAVIN-DEPENDENT MONOOXYGENASE, REDUCTASE SUBUNIT HSAB"/>
    <property type="match status" value="1"/>
</dbReference>
<keyword evidence="6" id="KW-1185">Reference proteome</keyword>
<keyword evidence="3" id="KW-0472">Membrane</keyword>
<comment type="caution">
    <text evidence="5">The sequence shown here is derived from an EMBL/GenBank/DDBJ whole genome shotgun (WGS) entry which is preliminary data.</text>
</comment>
<dbReference type="PANTHER" id="PTHR30466">
    <property type="entry name" value="FLAVIN REDUCTASE"/>
    <property type="match status" value="1"/>
</dbReference>
<keyword evidence="2" id="KW-0560">Oxidoreductase</keyword>
<evidence type="ECO:0000256" key="3">
    <source>
        <dbReference type="SAM" id="Phobius"/>
    </source>
</evidence>
<dbReference type="RefSeq" id="WP_158090906.1">
    <property type="nucleotide sequence ID" value="NZ_JACKRZ010000163.1"/>
</dbReference>
<keyword evidence="3" id="KW-1133">Transmembrane helix</keyword>
<reference evidence="5 6" key="1">
    <citation type="submission" date="2016-01" db="EMBL/GenBank/DDBJ databases">
        <title>The new phylogeny of the genus Mycobacterium.</title>
        <authorList>
            <person name="Tarcisio F."/>
            <person name="Conor M."/>
            <person name="Antonella G."/>
            <person name="Elisabetta G."/>
            <person name="Giulia F.S."/>
            <person name="Sara T."/>
            <person name="Anna F."/>
            <person name="Clotilde B."/>
            <person name="Roberto B."/>
            <person name="Veronica D.S."/>
            <person name="Fabio R."/>
            <person name="Monica P."/>
            <person name="Olivier J."/>
            <person name="Enrico T."/>
            <person name="Nicola S."/>
        </authorList>
    </citation>
    <scope>NUCLEOTIDE SEQUENCE [LARGE SCALE GENOMIC DNA]</scope>
    <source>
        <strain evidence="5 6">DSM 44572</strain>
    </source>
</reference>
<dbReference type="Pfam" id="PF01613">
    <property type="entry name" value="Flavin_Reduct"/>
    <property type="match status" value="1"/>
</dbReference>
<comment type="similarity">
    <text evidence="1">Belongs to the non-flavoprotein flavin reductase family.</text>
</comment>
<dbReference type="AlphaFoldDB" id="A0A1X1ZGN8"/>
<keyword evidence="3" id="KW-0812">Transmembrane</keyword>
<organism evidence="5 6">
    <name type="scientific">Mycobacterium palustre</name>
    <dbReference type="NCBI Taxonomy" id="153971"/>
    <lineage>
        <taxon>Bacteria</taxon>
        <taxon>Bacillati</taxon>
        <taxon>Actinomycetota</taxon>
        <taxon>Actinomycetes</taxon>
        <taxon>Mycobacteriales</taxon>
        <taxon>Mycobacteriaceae</taxon>
        <taxon>Mycobacterium</taxon>
        <taxon>Mycobacterium simiae complex</taxon>
    </lineage>
</organism>
<dbReference type="OrthoDB" id="3176898at2"/>
<gene>
    <name evidence="5" type="ORF">AWC19_13215</name>
</gene>
<dbReference type="GO" id="GO:0010181">
    <property type="term" value="F:FMN binding"/>
    <property type="evidence" value="ECO:0007669"/>
    <property type="project" value="InterPro"/>
</dbReference>
<dbReference type="Proteomes" id="UP000193529">
    <property type="component" value="Unassembled WGS sequence"/>
</dbReference>
<dbReference type="SUPFAM" id="SSF50475">
    <property type="entry name" value="FMN-binding split barrel"/>
    <property type="match status" value="1"/>
</dbReference>
<evidence type="ECO:0000256" key="2">
    <source>
        <dbReference type="ARBA" id="ARBA00023002"/>
    </source>
</evidence>
<dbReference type="SMART" id="SM00903">
    <property type="entry name" value="Flavin_Reduct"/>
    <property type="match status" value="1"/>
</dbReference>
<dbReference type="STRING" id="153971.AWC19_13215"/>
<name>A0A1X1ZGN8_9MYCO</name>
<evidence type="ECO:0000313" key="5">
    <source>
        <dbReference type="EMBL" id="ORW22435.1"/>
    </source>
</evidence>
<feature type="transmembrane region" description="Helical" evidence="3">
    <location>
        <begin position="41"/>
        <end position="62"/>
    </location>
</feature>
<evidence type="ECO:0000313" key="6">
    <source>
        <dbReference type="Proteomes" id="UP000193529"/>
    </source>
</evidence>
<dbReference type="InterPro" id="IPR050268">
    <property type="entry name" value="NADH-dep_flavin_reductase"/>
</dbReference>
<accession>A0A1X1ZGN8</accession>
<dbReference type="Gene3D" id="2.30.110.10">
    <property type="entry name" value="Electron Transport, Fmn-binding Protein, Chain A"/>
    <property type="match status" value="1"/>
</dbReference>
<dbReference type="EMBL" id="LQPJ01000113">
    <property type="protein sequence ID" value="ORW22435.1"/>
    <property type="molecule type" value="Genomic_DNA"/>
</dbReference>
<dbReference type="GO" id="GO:0042602">
    <property type="term" value="F:riboflavin reductase (NADPH) activity"/>
    <property type="evidence" value="ECO:0007669"/>
    <property type="project" value="TreeGrafter"/>
</dbReference>